<evidence type="ECO:0000313" key="3">
    <source>
        <dbReference type="Proteomes" id="UP000030149"/>
    </source>
</evidence>
<feature type="transmembrane region" description="Helical" evidence="1">
    <location>
        <begin position="65"/>
        <end position="83"/>
    </location>
</feature>
<keyword evidence="1" id="KW-0812">Transmembrane</keyword>
<reference evidence="2 3" key="2">
    <citation type="journal article" date="2015" name="Stand. Genomic Sci.">
        <title>High quality draft genomic sequence of Flavobacterium enshiense DK69(T) and comparison among Flavobacterium genomes.</title>
        <authorList>
            <person name="Zeng Z."/>
            <person name="Chen C."/>
            <person name="Du H."/>
            <person name="Wang G."/>
            <person name="Li M."/>
        </authorList>
    </citation>
    <scope>NUCLEOTIDE SEQUENCE [LARGE SCALE GENOMIC DNA]</scope>
    <source>
        <strain evidence="2 3">DK69</strain>
    </source>
</reference>
<comment type="caution">
    <text evidence="2">The sequence shown here is derived from an EMBL/GenBank/DDBJ whole genome shotgun (WGS) entry which is preliminary data.</text>
</comment>
<dbReference type="RefSeq" id="WP_023574930.1">
    <property type="nucleotide sequence ID" value="NZ_AVCS01000028.1"/>
</dbReference>
<dbReference type="STRING" id="1107311.Q767_08465"/>
<accession>V6S1C3</accession>
<dbReference type="OrthoDB" id="1377355at2"/>
<protein>
    <submittedName>
        <fullName evidence="2">Uncharacterized protein</fullName>
    </submittedName>
</protein>
<evidence type="ECO:0000256" key="1">
    <source>
        <dbReference type="SAM" id="Phobius"/>
    </source>
</evidence>
<name>V6S1C3_9FLAO</name>
<reference evidence="3" key="1">
    <citation type="submission" date="2013-09" db="EMBL/GenBank/DDBJ databases">
        <authorList>
            <person name="Zeng Z."/>
            <person name="Chen C."/>
        </authorList>
    </citation>
    <scope>NUCLEOTIDE SEQUENCE [LARGE SCALE GENOMIC DNA]</scope>
    <source>
        <strain evidence="3">DK69</strain>
    </source>
</reference>
<evidence type="ECO:0000313" key="2">
    <source>
        <dbReference type="EMBL" id="KGO95719.1"/>
    </source>
</evidence>
<dbReference type="Proteomes" id="UP000030149">
    <property type="component" value="Unassembled WGS sequence"/>
</dbReference>
<feature type="transmembrane region" description="Helical" evidence="1">
    <location>
        <begin position="98"/>
        <end position="119"/>
    </location>
</feature>
<dbReference type="EMBL" id="JRLZ01000008">
    <property type="protein sequence ID" value="KGO95719.1"/>
    <property type="molecule type" value="Genomic_DNA"/>
</dbReference>
<gene>
    <name evidence="2" type="ORF">Q767_08465</name>
</gene>
<proteinExistence type="predicted"/>
<sequence>MKFYYYLLFRIHKTLSKNKNYSEKDIVIFTSLISSIYILFLMLTIYFTIDVFYLHVTNYIDINKLSFVFILLGISYLNYYFIIRNKKYLDHNFNEDKMGGYLIIASLGIIFTIFIIIANKNRERLNNDRKITFNEKQLNHTL</sequence>
<keyword evidence="1" id="KW-0472">Membrane</keyword>
<keyword evidence="3" id="KW-1185">Reference proteome</keyword>
<dbReference type="AlphaFoldDB" id="V6S1C3"/>
<organism evidence="2 3">
    <name type="scientific">Flavobacterium enshiense DK69</name>
    <dbReference type="NCBI Taxonomy" id="1107311"/>
    <lineage>
        <taxon>Bacteria</taxon>
        <taxon>Pseudomonadati</taxon>
        <taxon>Bacteroidota</taxon>
        <taxon>Flavobacteriia</taxon>
        <taxon>Flavobacteriales</taxon>
        <taxon>Flavobacteriaceae</taxon>
        <taxon>Flavobacterium</taxon>
    </lineage>
</organism>
<feature type="transmembrane region" description="Helical" evidence="1">
    <location>
        <begin position="26"/>
        <end position="53"/>
    </location>
</feature>
<dbReference type="PATRIC" id="fig|1107311.3.peg.2944"/>
<keyword evidence="1" id="KW-1133">Transmembrane helix</keyword>